<feature type="domain" description="NACHT" evidence="4">
    <location>
        <begin position="611"/>
        <end position="764"/>
    </location>
</feature>
<dbReference type="InterPro" id="IPR027417">
    <property type="entry name" value="P-loop_NTPase"/>
</dbReference>
<feature type="repeat" description="ANK" evidence="3">
    <location>
        <begin position="1217"/>
        <end position="1249"/>
    </location>
</feature>
<dbReference type="SUPFAM" id="SSF52540">
    <property type="entry name" value="P-loop containing nucleoside triphosphate hydrolases"/>
    <property type="match status" value="1"/>
</dbReference>
<sequence length="1747" mass="201699">MHSSQLKYKVRSGTIDRGKEYESKILTLLALQCLHHSNEDFWLATNADGVGAFDDVILHYGKKTFMLQLKHKENPKPILEGEFLVSEKGEFSLKKYFKDISDLKTTLNSFNIKNKNPSVLTHLGNFENIYFLLYTNSSVNDYKFLNEICDINEFCYLNSSDNCKAFKFDLTQCCNNTNFNDESCFANFYLVSNQVHAKDVHKKIEETIKKIVDTNDAKMIGENLIKFITEWGKGNLGGHYFLTKKYIIWKLSELLFNEYEIKLLKEPYCYYDGEQKMLWNEIIKDKTVTLIDIKYDDKIAFKFILEYIGSEIKKYCNIEDVNWSHDLSQNNQNLFYDQNIDLKPQMLKIVGNHGKISINDIYKCLWHLNKLPLLLEINKKEQYDHINEILKLSNYCCKIIIINRSAEDITIAKMINHFKSLRDLDTNQRNAILKLEVKLQGRVGAKLKNLLDEHTLSYIKTVDVINIILNNFNVGKELDLLPNYYIKKGLQYKLIEFDAITDNHDEIFLIDDFGNYFENLAKQKNIKFMFLIEIKLKNLDECNVIINNEQEKEISRELFPPRKIIHHLIYHSTNCLQWKRSFGSIKSLRFYRTVFKTQLEEEIDFSSNITIISADPGMGKSVLMDFIAQKAPTDKWIIKINLNQHHDYYESDKCKSDETNTFKHLQYFSGKPCGNQLNDVILARLLESRNVIILLDGFDEISRWYKEKVTNIAKSFYNEGFHIWLTTRPLMKSYLEAEFNSFAMTLSPFNQNDQTQFLLKYFSENSKFSVNAEDLLYTFINRLLIAFKKNINDGIPHFTGTPLHIKILAEVFKDEFEKYVINENAEEFDENFDMLDLYDKFIKKKVKIFCDKFGSNSKELHVIYKDYQSLYALKLLFPFHKNSIEKILNNFYKLEKDSIESLQKEGVLTIDENLNISFVHRTFAEYLSAEWLANNLKSENEDIRDTAKTLIGERFTTGYKFLFNIFDRFLTKSFPLHLLIINGQASEADELIKENTVDAITNDTAGRSILHLLALYTIEYPSLINTCSLVIEIFSEDSEIPIDIFGYSPLDYAAVNRSFLVADLICKKWRTCTINIYIDLTFQLIYLSYTVYNYKHLFKILLSYFAYRAVKLRSIDMHETVSTYFARICFFSAPDGYEMKISKILHLENYVNTSNLCHEIVFGSTKSVKNLLISNKKINANDIDGNTPLHYAILHGKLEVIKLLLTSGVDINKENANGLSPLHFAVTYDHFNVVDKLISNKANINAQDKTNGNTPLHIALLGLQTKTVNLLINSGADINISNNDGNTCFHLLVLYGFDNLLIKLLNKGIFCDLRNEQGETPLHLSIEKKKLAVAQLLISNGANVNSENIRGESILYAAFKIDDIVLVRNIFSKGGFILSDENYALLSLAVENSNMEMVREFLNNGGLIDAVDKQKRTVLHHAAKSFNLNLVNIILDFGAHVNACDNDKNTPLHLVIRYFPNNKKNYVFDTSIFSSQLEKEISVTKLLIARGADLNAINFIRKTPLHYIFEKNISKITSAIFKNEIKTSALYLDIQDDLGNTVLHYALKTKDVDCIKKMLNYKMELNKQNSNGNTALHVSCELGLLDIVRLLCERGADGNIKNNVGYTPLHTAVACRNVSILQEFLKQKSLDVNINETDENGKTLLHIAIENISETHKYKYYEMITLILEHNADINICDNNGNTVLHLAVQEELVEIVRILFSYQIDIDIYNNQNKTAQLLAYEGNNAEIINLFQDYCVKLYCTNKST</sequence>
<dbReference type="Proteomes" id="UP000801492">
    <property type="component" value="Unassembled WGS sequence"/>
</dbReference>
<name>A0A8K0GFL7_IGNLU</name>
<organism evidence="5 6">
    <name type="scientific">Ignelater luminosus</name>
    <name type="common">Cucubano</name>
    <name type="synonym">Pyrophorus luminosus</name>
    <dbReference type="NCBI Taxonomy" id="2038154"/>
    <lineage>
        <taxon>Eukaryota</taxon>
        <taxon>Metazoa</taxon>
        <taxon>Ecdysozoa</taxon>
        <taxon>Arthropoda</taxon>
        <taxon>Hexapoda</taxon>
        <taxon>Insecta</taxon>
        <taxon>Pterygota</taxon>
        <taxon>Neoptera</taxon>
        <taxon>Endopterygota</taxon>
        <taxon>Coleoptera</taxon>
        <taxon>Polyphaga</taxon>
        <taxon>Elateriformia</taxon>
        <taxon>Elateroidea</taxon>
        <taxon>Elateridae</taxon>
        <taxon>Agrypninae</taxon>
        <taxon>Pyrophorini</taxon>
        <taxon>Ignelater</taxon>
    </lineage>
</organism>
<dbReference type="InterPro" id="IPR051070">
    <property type="entry name" value="NF-kappa-B_inhibitor"/>
</dbReference>
<feature type="repeat" description="ANK" evidence="3">
    <location>
        <begin position="1680"/>
        <end position="1712"/>
    </location>
</feature>
<dbReference type="PANTHER" id="PTHR46680:SF3">
    <property type="entry name" value="NF-KAPPA-B INHIBITOR CACTUS"/>
    <property type="match status" value="1"/>
</dbReference>
<proteinExistence type="predicted"/>
<keyword evidence="6" id="KW-1185">Reference proteome</keyword>
<comment type="caution">
    <text evidence="5">The sequence shown here is derived from an EMBL/GenBank/DDBJ whole genome shotgun (WGS) entry which is preliminary data.</text>
</comment>
<evidence type="ECO:0000259" key="4">
    <source>
        <dbReference type="Pfam" id="PF05729"/>
    </source>
</evidence>
<dbReference type="Pfam" id="PF13606">
    <property type="entry name" value="Ank_3"/>
    <property type="match status" value="1"/>
</dbReference>
<keyword evidence="1" id="KW-0677">Repeat</keyword>
<feature type="repeat" description="ANK" evidence="3">
    <location>
        <begin position="1381"/>
        <end position="1413"/>
    </location>
</feature>
<evidence type="ECO:0000256" key="1">
    <source>
        <dbReference type="ARBA" id="ARBA00022737"/>
    </source>
</evidence>
<feature type="repeat" description="ANK" evidence="3">
    <location>
        <begin position="1414"/>
        <end position="1446"/>
    </location>
</feature>
<dbReference type="Pfam" id="PF05729">
    <property type="entry name" value="NACHT"/>
    <property type="match status" value="1"/>
</dbReference>
<dbReference type="InterPro" id="IPR036770">
    <property type="entry name" value="Ankyrin_rpt-contain_sf"/>
</dbReference>
<dbReference type="PROSITE" id="PS50088">
    <property type="entry name" value="ANK_REPEAT"/>
    <property type="match status" value="11"/>
</dbReference>
<feature type="repeat" description="ANK" evidence="3">
    <location>
        <begin position="1184"/>
        <end position="1216"/>
    </location>
</feature>
<evidence type="ECO:0000256" key="2">
    <source>
        <dbReference type="ARBA" id="ARBA00023043"/>
    </source>
</evidence>
<dbReference type="InterPro" id="IPR002110">
    <property type="entry name" value="Ankyrin_rpt"/>
</dbReference>
<protein>
    <recommendedName>
        <fullName evidence="4">NACHT domain-containing protein</fullName>
    </recommendedName>
</protein>
<dbReference type="SUPFAM" id="SSF140860">
    <property type="entry name" value="Pseudo ankyrin repeat-like"/>
    <property type="match status" value="1"/>
</dbReference>
<feature type="repeat" description="ANK" evidence="3">
    <location>
        <begin position="1538"/>
        <end position="1570"/>
    </location>
</feature>
<keyword evidence="2 3" id="KW-0040">ANK repeat</keyword>
<dbReference type="Pfam" id="PF12796">
    <property type="entry name" value="Ank_2"/>
    <property type="match status" value="5"/>
</dbReference>
<dbReference type="SMART" id="SM00248">
    <property type="entry name" value="ANK"/>
    <property type="match status" value="16"/>
</dbReference>
<dbReference type="Gene3D" id="3.40.50.300">
    <property type="entry name" value="P-loop containing nucleotide triphosphate hydrolases"/>
    <property type="match status" value="1"/>
</dbReference>
<feature type="repeat" description="ANK" evidence="3">
    <location>
        <begin position="1640"/>
        <end position="1679"/>
    </location>
</feature>
<dbReference type="GO" id="GO:0005829">
    <property type="term" value="C:cytosol"/>
    <property type="evidence" value="ECO:0007669"/>
    <property type="project" value="TreeGrafter"/>
</dbReference>
<dbReference type="SUPFAM" id="SSF48403">
    <property type="entry name" value="Ankyrin repeat"/>
    <property type="match status" value="2"/>
</dbReference>
<dbReference type="EMBL" id="VTPC01003831">
    <property type="protein sequence ID" value="KAF2897959.1"/>
    <property type="molecule type" value="Genomic_DNA"/>
</dbReference>
<feature type="repeat" description="ANK" evidence="3">
    <location>
        <begin position="1317"/>
        <end position="1349"/>
    </location>
</feature>
<feature type="repeat" description="ANK" evidence="3">
    <location>
        <begin position="1251"/>
        <end position="1283"/>
    </location>
</feature>
<dbReference type="GO" id="GO:0051059">
    <property type="term" value="F:NF-kappaB binding"/>
    <property type="evidence" value="ECO:0007669"/>
    <property type="project" value="TreeGrafter"/>
</dbReference>
<gene>
    <name evidence="5" type="ORF">ILUMI_08211</name>
</gene>
<evidence type="ECO:0000256" key="3">
    <source>
        <dbReference type="PROSITE-ProRule" id="PRU00023"/>
    </source>
</evidence>
<dbReference type="PROSITE" id="PS50297">
    <property type="entry name" value="ANK_REP_REGION"/>
    <property type="match status" value="7"/>
</dbReference>
<evidence type="ECO:0000313" key="5">
    <source>
        <dbReference type="EMBL" id="KAF2897959.1"/>
    </source>
</evidence>
<accession>A0A8K0GFL7</accession>
<reference evidence="5" key="1">
    <citation type="submission" date="2019-08" db="EMBL/GenBank/DDBJ databases">
        <title>The genome of the North American firefly Photinus pyralis.</title>
        <authorList>
            <consortium name="Photinus pyralis genome working group"/>
            <person name="Fallon T.R."/>
            <person name="Sander Lower S.E."/>
            <person name="Weng J.-K."/>
        </authorList>
    </citation>
    <scope>NUCLEOTIDE SEQUENCE</scope>
    <source>
        <strain evidence="5">TRF0915ILg1</strain>
        <tissue evidence="5">Whole body</tissue>
    </source>
</reference>
<dbReference type="OrthoDB" id="8194444at2759"/>
<dbReference type="InterPro" id="IPR007111">
    <property type="entry name" value="NACHT_NTPase"/>
</dbReference>
<dbReference type="GO" id="GO:0071356">
    <property type="term" value="P:cellular response to tumor necrosis factor"/>
    <property type="evidence" value="ECO:0007669"/>
    <property type="project" value="TreeGrafter"/>
</dbReference>
<feature type="repeat" description="ANK" evidence="3">
    <location>
        <begin position="1604"/>
        <end position="1637"/>
    </location>
</feature>
<dbReference type="PRINTS" id="PR01415">
    <property type="entry name" value="ANKYRIN"/>
</dbReference>
<dbReference type="PANTHER" id="PTHR46680">
    <property type="entry name" value="NF-KAPPA-B INHIBITOR ALPHA"/>
    <property type="match status" value="1"/>
</dbReference>
<feature type="repeat" description="ANK" evidence="3">
    <location>
        <begin position="1571"/>
        <end position="1603"/>
    </location>
</feature>
<dbReference type="Gene3D" id="1.25.40.20">
    <property type="entry name" value="Ankyrin repeat-containing domain"/>
    <property type="match status" value="6"/>
</dbReference>
<evidence type="ECO:0000313" key="6">
    <source>
        <dbReference type="Proteomes" id="UP000801492"/>
    </source>
</evidence>